<keyword evidence="5" id="KW-1185">Reference proteome</keyword>
<sequence>MRAMGPRTLLWNDGERRPRALLRVALLVVVTASLVVGTSLGVGSVGGVGAFRAALAASVGEAVAAAAGAAAGIVLVGGVVSLSILIAGRYVDRRRLRDFGFRTDRGWWLDFGFGLALGAGLMTLIFALSLAAGWVRITGTLRPRDGFAARFLGLVVVFVVVGVYEELLARGYLLTNAAEGLVGWAGERGAVVGAVCLSSLVFGLAHANNPNATALSTVAIVLAGGMLAAGYVLTGELATPIGLHITWNLFQGGVYGFPVSGLGVDASVLVVVVSGPRLLTGGDFGPEAGLLGVGAMVVGTAVIALWTRWRTGALRIDPSVTTPDLRETGPEDDVDPNRWEPRPEE</sequence>
<evidence type="ECO:0000256" key="1">
    <source>
        <dbReference type="SAM" id="MobiDB-lite"/>
    </source>
</evidence>
<keyword evidence="4" id="KW-0482">Metalloprotease</keyword>
<evidence type="ECO:0000313" key="4">
    <source>
        <dbReference type="EMBL" id="QGX96690.1"/>
    </source>
</evidence>
<proteinExistence type="predicted"/>
<feature type="region of interest" description="Disordered" evidence="1">
    <location>
        <begin position="319"/>
        <end position="345"/>
    </location>
</feature>
<keyword evidence="2" id="KW-0472">Membrane</keyword>
<reference evidence="4 5" key="1">
    <citation type="submission" date="2018-12" db="EMBL/GenBank/DDBJ databases">
        <title>Complete genome sequence of Haloplanus rallus MBLA0036.</title>
        <authorList>
            <person name="Nam Y.-d."/>
            <person name="Kang J."/>
            <person name="Chung W.-H."/>
            <person name="Park Y.S."/>
        </authorList>
    </citation>
    <scope>NUCLEOTIDE SEQUENCE [LARGE SCALE GENOMIC DNA]</scope>
    <source>
        <strain evidence="4 5">MBLA0036</strain>
    </source>
</reference>
<keyword evidence="4" id="KW-0645">Protease</keyword>
<keyword evidence="2" id="KW-0812">Transmembrane</keyword>
<dbReference type="GO" id="GO:0006508">
    <property type="term" value="P:proteolysis"/>
    <property type="evidence" value="ECO:0007669"/>
    <property type="project" value="UniProtKB-KW"/>
</dbReference>
<dbReference type="Proteomes" id="UP000428325">
    <property type="component" value="Chromosome"/>
</dbReference>
<evidence type="ECO:0000256" key="2">
    <source>
        <dbReference type="SAM" id="Phobius"/>
    </source>
</evidence>
<dbReference type="EMBL" id="CP034345">
    <property type="protein sequence ID" value="QGX96690.1"/>
    <property type="molecule type" value="Genomic_DNA"/>
</dbReference>
<name>A0A6B9FGM9_9EURY</name>
<dbReference type="PANTHER" id="PTHR39430">
    <property type="entry name" value="MEMBRANE-ASSOCIATED PROTEASE-RELATED"/>
    <property type="match status" value="1"/>
</dbReference>
<feature type="transmembrane region" description="Helical" evidence="2">
    <location>
        <begin position="254"/>
        <end position="276"/>
    </location>
</feature>
<dbReference type="GO" id="GO:0008237">
    <property type="term" value="F:metallopeptidase activity"/>
    <property type="evidence" value="ECO:0007669"/>
    <property type="project" value="UniProtKB-KW"/>
</dbReference>
<dbReference type="InterPro" id="IPR003675">
    <property type="entry name" value="Rce1/LyrA-like_dom"/>
</dbReference>
<feature type="transmembrane region" description="Helical" evidence="2">
    <location>
        <begin position="107"/>
        <end position="135"/>
    </location>
</feature>
<feature type="transmembrane region" description="Helical" evidence="2">
    <location>
        <begin position="147"/>
        <end position="168"/>
    </location>
</feature>
<dbReference type="Pfam" id="PF02517">
    <property type="entry name" value="Rce1-like"/>
    <property type="match status" value="1"/>
</dbReference>
<feature type="transmembrane region" description="Helical" evidence="2">
    <location>
        <begin position="288"/>
        <end position="306"/>
    </location>
</feature>
<protein>
    <submittedName>
        <fullName evidence="4">CPBP family intramembrane metalloprotease</fullName>
    </submittedName>
</protein>
<keyword evidence="4" id="KW-0378">Hydrolase</keyword>
<dbReference type="PANTHER" id="PTHR39430:SF1">
    <property type="entry name" value="PROTEASE"/>
    <property type="match status" value="1"/>
</dbReference>
<dbReference type="AlphaFoldDB" id="A0A6B9FGM9"/>
<evidence type="ECO:0000313" key="5">
    <source>
        <dbReference type="Proteomes" id="UP000428325"/>
    </source>
</evidence>
<feature type="transmembrane region" description="Helical" evidence="2">
    <location>
        <begin position="213"/>
        <end position="233"/>
    </location>
</feature>
<keyword evidence="2" id="KW-1133">Transmembrane helix</keyword>
<dbReference type="KEGG" id="hra:EI982_13785"/>
<accession>A0A6B9FGM9</accession>
<feature type="domain" description="CAAX prenyl protease 2/Lysostaphin resistance protein A-like" evidence="3">
    <location>
        <begin position="151"/>
        <end position="250"/>
    </location>
</feature>
<feature type="transmembrane region" description="Helical" evidence="2">
    <location>
        <begin position="62"/>
        <end position="86"/>
    </location>
</feature>
<feature type="compositionally biased region" description="Basic and acidic residues" evidence="1">
    <location>
        <begin position="324"/>
        <end position="345"/>
    </location>
</feature>
<feature type="transmembrane region" description="Helical" evidence="2">
    <location>
        <begin position="20"/>
        <end position="42"/>
    </location>
</feature>
<evidence type="ECO:0000259" key="3">
    <source>
        <dbReference type="Pfam" id="PF02517"/>
    </source>
</evidence>
<organism evidence="4 5">
    <name type="scientific">Haloplanus rallus</name>
    <dbReference type="NCBI Taxonomy" id="1816183"/>
    <lineage>
        <taxon>Archaea</taxon>
        <taxon>Methanobacteriati</taxon>
        <taxon>Methanobacteriota</taxon>
        <taxon>Stenosarchaea group</taxon>
        <taxon>Halobacteria</taxon>
        <taxon>Halobacteriales</taxon>
        <taxon>Haloferacaceae</taxon>
        <taxon>Haloplanus</taxon>
    </lineage>
</organism>
<feature type="transmembrane region" description="Helical" evidence="2">
    <location>
        <begin position="189"/>
        <end position="207"/>
    </location>
</feature>
<gene>
    <name evidence="4" type="ORF">EI982_13785</name>
</gene>
<dbReference type="GO" id="GO:0080120">
    <property type="term" value="P:CAAX-box protein maturation"/>
    <property type="evidence" value="ECO:0007669"/>
    <property type="project" value="UniProtKB-ARBA"/>
</dbReference>
<dbReference type="GO" id="GO:0004175">
    <property type="term" value="F:endopeptidase activity"/>
    <property type="evidence" value="ECO:0007669"/>
    <property type="project" value="UniProtKB-ARBA"/>
</dbReference>